<dbReference type="AlphaFoldDB" id="A0A061ITK0"/>
<proteinExistence type="predicted"/>
<keyword evidence="2" id="KW-1185">Reference proteome</keyword>
<sequence>MLRREVRQQYQRLPLQVKMQTIYINIQKTREQGLQHRCGNRWPIELLNDNFFFFVLKVALWGASDAEIHYFFFFFCGRR</sequence>
<accession>A0A061ITK0</accession>
<dbReference type="VEuPathDB" id="TriTrypDB:TRSC58_07321"/>
<dbReference type="Proteomes" id="UP000031737">
    <property type="component" value="Unassembled WGS sequence"/>
</dbReference>
<gene>
    <name evidence="1" type="ORF">TRSC58_07321</name>
</gene>
<organism evidence="1 2">
    <name type="scientific">Trypanosoma rangeli SC58</name>
    <dbReference type="NCBI Taxonomy" id="429131"/>
    <lineage>
        <taxon>Eukaryota</taxon>
        <taxon>Discoba</taxon>
        <taxon>Euglenozoa</taxon>
        <taxon>Kinetoplastea</taxon>
        <taxon>Metakinetoplastina</taxon>
        <taxon>Trypanosomatida</taxon>
        <taxon>Trypanosomatidae</taxon>
        <taxon>Trypanosoma</taxon>
        <taxon>Herpetosoma</taxon>
    </lineage>
</organism>
<evidence type="ECO:0000313" key="2">
    <source>
        <dbReference type="Proteomes" id="UP000031737"/>
    </source>
</evidence>
<evidence type="ECO:0000313" key="1">
    <source>
        <dbReference type="EMBL" id="ESL05076.1"/>
    </source>
</evidence>
<protein>
    <submittedName>
        <fullName evidence="1">Uncharacterized protein</fullName>
    </submittedName>
</protein>
<dbReference type="EMBL" id="AUPL01007425">
    <property type="protein sequence ID" value="ESL05076.1"/>
    <property type="molecule type" value="Genomic_DNA"/>
</dbReference>
<comment type="caution">
    <text evidence="1">The sequence shown here is derived from an EMBL/GenBank/DDBJ whole genome shotgun (WGS) entry which is preliminary data.</text>
</comment>
<reference evidence="1 2" key="1">
    <citation type="submission" date="2013-07" db="EMBL/GenBank/DDBJ databases">
        <authorList>
            <person name="Stoco P.H."/>
            <person name="Wagner G."/>
            <person name="Gerber A."/>
            <person name="Zaha A."/>
            <person name="Thompson C."/>
            <person name="Bartholomeu D.C."/>
            <person name="Luckemeyer D.D."/>
            <person name="Bahia D."/>
            <person name="Loreto E."/>
            <person name="Prestes E.B."/>
            <person name="Lima F.M."/>
            <person name="Rodrigues-Luiz G."/>
            <person name="Vallejo G.A."/>
            <person name="Filho J.F."/>
            <person name="Monteiro K.M."/>
            <person name="Tyler K.M."/>
            <person name="de Almeida L.G."/>
            <person name="Ortiz M.F."/>
            <person name="Siervo M.A."/>
            <person name="de Moraes M.H."/>
            <person name="Cunha O.L."/>
            <person name="Mendonca-Neto R."/>
            <person name="Silva R."/>
            <person name="Teixeira S.M."/>
            <person name="Murta S.M."/>
            <person name="Sincero T.C."/>
            <person name="Mendes T.A."/>
            <person name="Urmenyi T.P."/>
            <person name="Silva V.G."/>
            <person name="da Rocha W.D."/>
            <person name="Andersson B."/>
            <person name="Romanha A.J."/>
            <person name="Steindel M."/>
            <person name="de Vasconcelos A.T."/>
            <person name="Grisard E.C."/>
        </authorList>
    </citation>
    <scope>NUCLEOTIDE SEQUENCE [LARGE SCALE GENOMIC DNA]</scope>
    <source>
        <strain evidence="1 2">SC58</strain>
    </source>
</reference>
<name>A0A061ITK0_TRYRA</name>